<gene>
    <name evidence="1" type="ORF">chiPu_0027425</name>
</gene>
<keyword evidence="2" id="KW-1185">Reference proteome</keyword>
<proteinExistence type="predicted"/>
<dbReference type="Proteomes" id="UP000287033">
    <property type="component" value="Unassembled WGS sequence"/>
</dbReference>
<organism evidence="1 2">
    <name type="scientific">Chiloscyllium punctatum</name>
    <name type="common">Brownbanded bambooshark</name>
    <name type="synonym">Hemiscyllium punctatum</name>
    <dbReference type="NCBI Taxonomy" id="137246"/>
    <lineage>
        <taxon>Eukaryota</taxon>
        <taxon>Metazoa</taxon>
        <taxon>Chordata</taxon>
        <taxon>Craniata</taxon>
        <taxon>Vertebrata</taxon>
        <taxon>Chondrichthyes</taxon>
        <taxon>Elasmobranchii</taxon>
        <taxon>Galeomorphii</taxon>
        <taxon>Galeoidea</taxon>
        <taxon>Orectolobiformes</taxon>
        <taxon>Hemiscylliidae</taxon>
        <taxon>Chiloscyllium</taxon>
    </lineage>
</organism>
<accession>A0A401TLL6</accession>
<dbReference type="EMBL" id="BEZZ01103318">
    <property type="protein sequence ID" value="GCC43524.1"/>
    <property type="molecule type" value="Genomic_DNA"/>
</dbReference>
<comment type="caution">
    <text evidence="1">The sequence shown here is derived from an EMBL/GenBank/DDBJ whole genome shotgun (WGS) entry which is preliminary data.</text>
</comment>
<name>A0A401TLL6_CHIPU</name>
<sequence>MVWGKVKEWGRLPVSAWRAPQPEGRGAEVTVSSFRYRPGVPRSLRGRGAEVRRKRLPVLVWRAPQPEGRGRK</sequence>
<evidence type="ECO:0000313" key="1">
    <source>
        <dbReference type="EMBL" id="GCC43524.1"/>
    </source>
</evidence>
<protein>
    <submittedName>
        <fullName evidence="1">Uncharacterized protein</fullName>
    </submittedName>
</protein>
<dbReference type="AlphaFoldDB" id="A0A401TLL6"/>
<reference evidence="1 2" key="1">
    <citation type="journal article" date="2018" name="Nat. Ecol. Evol.">
        <title>Shark genomes provide insights into elasmobranch evolution and the origin of vertebrates.</title>
        <authorList>
            <person name="Hara Y"/>
            <person name="Yamaguchi K"/>
            <person name="Onimaru K"/>
            <person name="Kadota M"/>
            <person name="Koyanagi M"/>
            <person name="Keeley SD"/>
            <person name="Tatsumi K"/>
            <person name="Tanaka K"/>
            <person name="Motone F"/>
            <person name="Kageyama Y"/>
            <person name="Nozu R"/>
            <person name="Adachi N"/>
            <person name="Nishimura O"/>
            <person name="Nakagawa R"/>
            <person name="Tanegashima C"/>
            <person name="Kiyatake I"/>
            <person name="Matsumoto R"/>
            <person name="Murakumo K"/>
            <person name="Nishida K"/>
            <person name="Terakita A"/>
            <person name="Kuratani S"/>
            <person name="Sato K"/>
            <person name="Hyodo S Kuraku.S."/>
        </authorList>
    </citation>
    <scope>NUCLEOTIDE SEQUENCE [LARGE SCALE GENOMIC DNA]</scope>
</reference>
<evidence type="ECO:0000313" key="2">
    <source>
        <dbReference type="Proteomes" id="UP000287033"/>
    </source>
</evidence>